<keyword evidence="1" id="KW-1015">Disulfide bond</keyword>
<dbReference type="SMART" id="SM00408">
    <property type="entry name" value="IGc2"/>
    <property type="match status" value="1"/>
</dbReference>
<dbReference type="GeneID" id="106475172"/>
<feature type="non-terminal residue" evidence="4">
    <location>
        <position position="1"/>
    </location>
</feature>
<dbReference type="RefSeq" id="XP_013791324.1">
    <property type="nucleotide sequence ID" value="XM_013935870.1"/>
</dbReference>
<dbReference type="Proteomes" id="UP000694941">
    <property type="component" value="Unplaced"/>
</dbReference>
<sequence length="205" mass="23140">FCGSEEITAGERYRFLFEDEESYALIIKNVTKKDAGTYSVVAKNDIGEVNTSCQLTVTCPPCFRKQMKDKIVMTDETVTFEVEAEGKPTPEIKWYKDGQLIVEDERIKLIHKDEEVYALVIEKAKSEDSGSYSCHIKNESGSQSGFGTLTVNAPPMFIRKMKCVESEEDEAVTFNVKISGNPKPKAKWYISSFLVLILRVVIRVS</sequence>
<evidence type="ECO:0000313" key="4">
    <source>
        <dbReference type="RefSeq" id="XP_013791324.1"/>
    </source>
</evidence>
<dbReference type="PANTHER" id="PTHR47633">
    <property type="entry name" value="IMMUNOGLOBULIN"/>
    <property type="match status" value="1"/>
</dbReference>
<proteinExistence type="predicted"/>
<dbReference type="PROSITE" id="PS50835">
    <property type="entry name" value="IG_LIKE"/>
    <property type="match status" value="1"/>
</dbReference>
<name>A0ABM1BYY9_LIMPO</name>
<dbReference type="InterPro" id="IPR013783">
    <property type="entry name" value="Ig-like_fold"/>
</dbReference>
<dbReference type="PANTHER" id="PTHR47633:SF3">
    <property type="entry name" value="STRIATED MUSCLE PREFERENTIALLY EXPRESSED PROTEIN KINASE"/>
    <property type="match status" value="1"/>
</dbReference>
<dbReference type="Gene3D" id="2.60.40.10">
    <property type="entry name" value="Immunoglobulins"/>
    <property type="match status" value="3"/>
</dbReference>
<reference evidence="4" key="1">
    <citation type="submission" date="2025-08" db="UniProtKB">
        <authorList>
            <consortium name="RefSeq"/>
        </authorList>
    </citation>
    <scope>IDENTIFICATION</scope>
    <source>
        <tissue evidence="4">Muscle</tissue>
    </source>
</reference>
<accession>A0ABM1BYY9</accession>
<dbReference type="SMART" id="SM00409">
    <property type="entry name" value="IG"/>
    <property type="match status" value="2"/>
</dbReference>
<gene>
    <name evidence="4" type="primary">LOC106475172</name>
</gene>
<dbReference type="InterPro" id="IPR003598">
    <property type="entry name" value="Ig_sub2"/>
</dbReference>
<dbReference type="InterPro" id="IPR007110">
    <property type="entry name" value="Ig-like_dom"/>
</dbReference>
<keyword evidence="3" id="KW-1185">Reference proteome</keyword>
<dbReference type="InterPro" id="IPR013098">
    <property type="entry name" value="Ig_I-set"/>
</dbReference>
<organism evidence="3 4">
    <name type="scientific">Limulus polyphemus</name>
    <name type="common">Atlantic horseshoe crab</name>
    <dbReference type="NCBI Taxonomy" id="6850"/>
    <lineage>
        <taxon>Eukaryota</taxon>
        <taxon>Metazoa</taxon>
        <taxon>Ecdysozoa</taxon>
        <taxon>Arthropoda</taxon>
        <taxon>Chelicerata</taxon>
        <taxon>Merostomata</taxon>
        <taxon>Xiphosura</taxon>
        <taxon>Limulidae</taxon>
        <taxon>Limulus</taxon>
    </lineage>
</organism>
<feature type="domain" description="Ig-like" evidence="2">
    <location>
        <begin position="61"/>
        <end position="150"/>
    </location>
</feature>
<dbReference type="InterPro" id="IPR036179">
    <property type="entry name" value="Ig-like_dom_sf"/>
</dbReference>
<dbReference type="SUPFAM" id="SSF48726">
    <property type="entry name" value="Immunoglobulin"/>
    <property type="match status" value="3"/>
</dbReference>
<dbReference type="Pfam" id="PF07679">
    <property type="entry name" value="I-set"/>
    <property type="match status" value="2"/>
</dbReference>
<evidence type="ECO:0000256" key="1">
    <source>
        <dbReference type="ARBA" id="ARBA00023157"/>
    </source>
</evidence>
<dbReference type="InterPro" id="IPR003599">
    <property type="entry name" value="Ig_sub"/>
</dbReference>
<evidence type="ECO:0000259" key="2">
    <source>
        <dbReference type="PROSITE" id="PS50835"/>
    </source>
</evidence>
<protein>
    <submittedName>
        <fullName evidence="4">Roundabout homolog 2-like</fullName>
    </submittedName>
</protein>
<evidence type="ECO:0000313" key="3">
    <source>
        <dbReference type="Proteomes" id="UP000694941"/>
    </source>
</evidence>